<sequence length="313" mass="33858">MASTVGDSARLRLTLNNQLFPSPEAFGVSLEAAGFDDHDGELAKMLAHYLYSFPDDILRDLSGKRDNAVLDTSTGKLRAADVVFKDADTLSLESLVAGLYRGTKNYLRSSNPPGEQILWRQTFGVSRCQQLGQRGLLTAVDYFLARAERDHALCRALLAHLDRSFSDSSTRYCVTKVRARARACLNHLLGSADVTAQVGDVIGQGGAARPADAEDDVLEEAGYYAFDSPTWIEDYFASPDTDVDASADYALDQPTVPTEVTGPLSPFDAGRGLVRNGDAYLNMIGSPGRATSVVDGERSPDSVPDLEMQSAFF</sequence>
<organism evidence="1 2">
    <name type="scientific">Klebsormidium nitens</name>
    <name type="common">Green alga</name>
    <name type="synonym">Ulothrix nitens</name>
    <dbReference type="NCBI Taxonomy" id="105231"/>
    <lineage>
        <taxon>Eukaryota</taxon>
        <taxon>Viridiplantae</taxon>
        <taxon>Streptophyta</taxon>
        <taxon>Klebsormidiophyceae</taxon>
        <taxon>Klebsormidiales</taxon>
        <taxon>Klebsormidiaceae</taxon>
        <taxon>Klebsormidium</taxon>
    </lineage>
</organism>
<accession>A0A1Y1IFA7</accession>
<reference evidence="1 2" key="1">
    <citation type="journal article" date="2014" name="Nat. Commun.">
        <title>Klebsormidium flaccidum genome reveals primary factors for plant terrestrial adaptation.</title>
        <authorList>
            <person name="Hori K."/>
            <person name="Maruyama F."/>
            <person name="Fujisawa T."/>
            <person name="Togashi T."/>
            <person name="Yamamoto N."/>
            <person name="Seo M."/>
            <person name="Sato S."/>
            <person name="Yamada T."/>
            <person name="Mori H."/>
            <person name="Tajima N."/>
            <person name="Moriyama T."/>
            <person name="Ikeuchi M."/>
            <person name="Watanabe M."/>
            <person name="Wada H."/>
            <person name="Kobayashi K."/>
            <person name="Saito M."/>
            <person name="Masuda T."/>
            <person name="Sasaki-Sekimoto Y."/>
            <person name="Mashiguchi K."/>
            <person name="Awai K."/>
            <person name="Shimojima M."/>
            <person name="Masuda S."/>
            <person name="Iwai M."/>
            <person name="Nobusawa T."/>
            <person name="Narise T."/>
            <person name="Kondo S."/>
            <person name="Saito H."/>
            <person name="Sato R."/>
            <person name="Murakawa M."/>
            <person name="Ihara Y."/>
            <person name="Oshima-Yamada Y."/>
            <person name="Ohtaka K."/>
            <person name="Satoh M."/>
            <person name="Sonobe K."/>
            <person name="Ishii M."/>
            <person name="Ohtani R."/>
            <person name="Kanamori-Sato M."/>
            <person name="Honoki R."/>
            <person name="Miyazaki D."/>
            <person name="Mochizuki H."/>
            <person name="Umetsu J."/>
            <person name="Higashi K."/>
            <person name="Shibata D."/>
            <person name="Kamiya Y."/>
            <person name="Sato N."/>
            <person name="Nakamura Y."/>
            <person name="Tabata S."/>
            <person name="Ida S."/>
            <person name="Kurokawa K."/>
            <person name="Ohta H."/>
        </authorList>
    </citation>
    <scope>NUCLEOTIDE SEQUENCE [LARGE SCALE GENOMIC DNA]</scope>
    <source>
        <strain evidence="1 2">NIES-2285</strain>
    </source>
</reference>
<protein>
    <submittedName>
        <fullName evidence="1">Uncharacterized protein</fullName>
    </submittedName>
</protein>
<dbReference type="Proteomes" id="UP000054558">
    <property type="component" value="Unassembled WGS sequence"/>
</dbReference>
<dbReference type="EMBL" id="DF237300">
    <property type="protein sequence ID" value="GAQ87407.1"/>
    <property type="molecule type" value="Genomic_DNA"/>
</dbReference>
<gene>
    <name evidence="1" type="ORF">KFL_003510010</name>
</gene>
<evidence type="ECO:0000313" key="1">
    <source>
        <dbReference type="EMBL" id="GAQ87407.1"/>
    </source>
</evidence>
<name>A0A1Y1IFA7_KLENI</name>
<keyword evidence="2" id="KW-1185">Reference proteome</keyword>
<dbReference type="AlphaFoldDB" id="A0A1Y1IFA7"/>
<proteinExistence type="predicted"/>
<evidence type="ECO:0000313" key="2">
    <source>
        <dbReference type="Proteomes" id="UP000054558"/>
    </source>
</evidence>